<reference evidence="12" key="1">
    <citation type="journal article" date="2017" name="Genome Biol.">
        <title>Comparative genomics reveals high biological diversity and specific adaptations in the industrially and medically important fungal genus Aspergillus.</title>
        <authorList>
            <person name="de Vries R.P."/>
            <person name="Riley R."/>
            <person name="Wiebenga A."/>
            <person name="Aguilar-Osorio G."/>
            <person name="Amillis S."/>
            <person name="Uchima C.A."/>
            <person name="Anderluh G."/>
            <person name="Asadollahi M."/>
            <person name="Askin M."/>
            <person name="Barry K."/>
            <person name="Battaglia E."/>
            <person name="Bayram O."/>
            <person name="Benocci T."/>
            <person name="Braus-Stromeyer S.A."/>
            <person name="Caldana C."/>
            <person name="Canovas D."/>
            <person name="Cerqueira G.C."/>
            <person name="Chen F."/>
            <person name="Chen W."/>
            <person name="Choi C."/>
            <person name="Clum A."/>
            <person name="Dos Santos R.A."/>
            <person name="Damasio A.R."/>
            <person name="Diallinas G."/>
            <person name="Emri T."/>
            <person name="Fekete E."/>
            <person name="Flipphi M."/>
            <person name="Freyberg S."/>
            <person name="Gallo A."/>
            <person name="Gournas C."/>
            <person name="Habgood R."/>
            <person name="Hainaut M."/>
            <person name="Harispe M.L."/>
            <person name="Henrissat B."/>
            <person name="Hilden K.S."/>
            <person name="Hope R."/>
            <person name="Hossain A."/>
            <person name="Karabika E."/>
            <person name="Karaffa L."/>
            <person name="Karanyi Z."/>
            <person name="Krasevec N."/>
            <person name="Kuo A."/>
            <person name="Kusch H."/>
            <person name="LaButti K."/>
            <person name="Lagendijk E.L."/>
            <person name="Lapidus A."/>
            <person name="Levasseur A."/>
            <person name="Lindquist E."/>
            <person name="Lipzen A."/>
            <person name="Logrieco A.F."/>
            <person name="MacCabe A."/>
            <person name="Maekelae M.R."/>
            <person name="Malavazi I."/>
            <person name="Melin P."/>
            <person name="Meyer V."/>
            <person name="Mielnichuk N."/>
            <person name="Miskei M."/>
            <person name="Molnar A.P."/>
            <person name="Mule G."/>
            <person name="Ngan C.Y."/>
            <person name="Orejas M."/>
            <person name="Orosz E."/>
            <person name="Ouedraogo J.P."/>
            <person name="Overkamp K.M."/>
            <person name="Park H.-S."/>
            <person name="Perrone G."/>
            <person name="Piumi F."/>
            <person name="Punt P.J."/>
            <person name="Ram A.F."/>
            <person name="Ramon A."/>
            <person name="Rauscher S."/>
            <person name="Record E."/>
            <person name="Riano-Pachon D.M."/>
            <person name="Robert V."/>
            <person name="Roehrig J."/>
            <person name="Ruller R."/>
            <person name="Salamov A."/>
            <person name="Salih N.S."/>
            <person name="Samson R.A."/>
            <person name="Sandor E."/>
            <person name="Sanguinetti M."/>
            <person name="Schuetze T."/>
            <person name="Sepcic K."/>
            <person name="Shelest E."/>
            <person name="Sherlock G."/>
            <person name="Sophianopoulou V."/>
            <person name="Squina F.M."/>
            <person name="Sun H."/>
            <person name="Susca A."/>
            <person name="Todd R.B."/>
            <person name="Tsang A."/>
            <person name="Unkles S.E."/>
            <person name="van de Wiele N."/>
            <person name="van Rossen-Uffink D."/>
            <person name="Oliveira J.V."/>
            <person name="Vesth T.C."/>
            <person name="Visser J."/>
            <person name="Yu J.-H."/>
            <person name="Zhou M."/>
            <person name="Andersen M.R."/>
            <person name="Archer D.B."/>
            <person name="Baker S.E."/>
            <person name="Benoit I."/>
            <person name="Brakhage A.A."/>
            <person name="Braus G.H."/>
            <person name="Fischer R."/>
            <person name="Frisvad J.C."/>
            <person name="Goldman G.H."/>
            <person name="Houbraken J."/>
            <person name="Oakley B."/>
            <person name="Pocsi I."/>
            <person name="Scazzocchio C."/>
            <person name="Seiboth B."/>
            <person name="vanKuyk P.A."/>
            <person name="Wortman J."/>
            <person name="Dyer P.S."/>
            <person name="Grigoriev I.V."/>
        </authorList>
    </citation>
    <scope>NUCLEOTIDE SEQUENCE [LARGE SCALE GENOMIC DNA]</scope>
    <source>
        <strain evidence="12">CBS 134.48</strain>
    </source>
</reference>
<evidence type="ECO:0000256" key="6">
    <source>
        <dbReference type="ARBA" id="ARBA00023004"/>
    </source>
</evidence>
<dbReference type="CDD" id="cd11058">
    <property type="entry name" value="CYP60B-like"/>
    <property type="match status" value="1"/>
</dbReference>
<dbReference type="Gene3D" id="1.10.630.10">
    <property type="entry name" value="Cytochrome P450"/>
    <property type="match status" value="1"/>
</dbReference>
<comment type="cofactor">
    <cofactor evidence="1 8">
        <name>heme</name>
        <dbReference type="ChEBI" id="CHEBI:30413"/>
    </cofactor>
</comment>
<evidence type="ECO:0000313" key="11">
    <source>
        <dbReference type="EMBL" id="OJI82795.1"/>
    </source>
</evidence>
<keyword evidence="10" id="KW-1133">Transmembrane helix</keyword>
<dbReference type="AlphaFoldDB" id="A0A1L9N0Y8"/>
<evidence type="ECO:0000256" key="1">
    <source>
        <dbReference type="ARBA" id="ARBA00001971"/>
    </source>
</evidence>
<dbReference type="GO" id="GO:0016705">
    <property type="term" value="F:oxidoreductase activity, acting on paired donors, with incorporation or reduction of molecular oxygen"/>
    <property type="evidence" value="ECO:0007669"/>
    <property type="project" value="InterPro"/>
</dbReference>
<sequence length="527" mass="60593">MLAIAAQVRPTRRLIIGSHPGPPACMTTKSKPFIEDIMPTVLALFGISYLAYTICAAIWNIYLHPLRRIPGPKLWLAFPILRYISNMRGVLDRDMRALHKRYGGVVRFTPNEVSFITTQAWKDIYGHGHQQLPKVSGSASNPKDIISANDSDHTRFRKAISHAFSAKGLKAQEPFIMEYVDKLINKLHSMAESQVAVDMAKWYNLTTFDLIGDLAFGQSFGGLDSTEYHYWVSTIFEFIKAIAFAKFKDDYPMVFNALKRFLPKHLLEAKRRQDEYSWNTVQTRLHDQTDRGQADFMQSMLRHRGDKDGLTDEELAANASILVIAGSETTATLLSGLTYWLLQHPKEMEKVKFEVRSVMKTEEDITVNNATAKLPYMLACIDEAFRMYPPVAGHLQRYIPDQPTEISGYLLPKKTRVSVHQSAAYRSPLNFYKSEEFIPERWLPESKNDTSSPFYHDNREILQPFSIGPRNCIGRNLAYAEMRVIFARVLWNFDIELCEESRVWHNQKSYTLWAKPPLMCRLKARIH</sequence>
<accession>A0A1L9N0Y8</accession>
<organism evidence="11 12">
    <name type="scientific">Aspergillus tubingensis (strain CBS 134.48)</name>
    <dbReference type="NCBI Taxonomy" id="767770"/>
    <lineage>
        <taxon>Eukaryota</taxon>
        <taxon>Fungi</taxon>
        <taxon>Dikarya</taxon>
        <taxon>Ascomycota</taxon>
        <taxon>Pezizomycotina</taxon>
        <taxon>Eurotiomycetes</taxon>
        <taxon>Eurotiomycetidae</taxon>
        <taxon>Eurotiales</taxon>
        <taxon>Aspergillaceae</taxon>
        <taxon>Aspergillus</taxon>
        <taxon>Aspergillus subgen. Circumdati</taxon>
    </lineage>
</organism>
<proteinExistence type="inferred from homology"/>
<dbReference type="SUPFAM" id="SSF48264">
    <property type="entry name" value="Cytochrome P450"/>
    <property type="match status" value="1"/>
</dbReference>
<dbReference type="PANTHER" id="PTHR24305:SF230">
    <property type="entry name" value="P450, PUTATIVE (EUROFUNG)-RELATED"/>
    <property type="match status" value="1"/>
</dbReference>
<evidence type="ECO:0000313" key="12">
    <source>
        <dbReference type="Proteomes" id="UP000184304"/>
    </source>
</evidence>
<gene>
    <name evidence="11" type="ORF">ASPTUDRAFT_173301</name>
</gene>
<dbReference type="PRINTS" id="PR00463">
    <property type="entry name" value="EP450I"/>
</dbReference>
<dbReference type="InterPro" id="IPR017972">
    <property type="entry name" value="Cyt_P450_CS"/>
</dbReference>
<feature type="transmembrane region" description="Helical" evidence="10">
    <location>
        <begin position="41"/>
        <end position="62"/>
    </location>
</feature>
<keyword evidence="10" id="KW-0812">Transmembrane</keyword>
<dbReference type="STRING" id="767770.A0A1L9N0Y8"/>
<dbReference type="PROSITE" id="PS00086">
    <property type="entry name" value="CYTOCHROME_P450"/>
    <property type="match status" value="1"/>
</dbReference>
<evidence type="ECO:0000256" key="7">
    <source>
        <dbReference type="ARBA" id="ARBA00023033"/>
    </source>
</evidence>
<dbReference type="VEuPathDB" id="FungiDB:ASPTUDRAFT_173301"/>
<keyword evidence="3 8" id="KW-0349">Heme</keyword>
<dbReference type="InterPro" id="IPR036396">
    <property type="entry name" value="Cyt_P450_sf"/>
</dbReference>
<protein>
    <recommendedName>
        <fullName evidence="13">Cytochrome P450 monooxygenase</fullName>
    </recommendedName>
</protein>
<feature type="binding site" description="axial binding residue" evidence="8">
    <location>
        <position position="472"/>
    </location>
    <ligand>
        <name>heme</name>
        <dbReference type="ChEBI" id="CHEBI:30413"/>
    </ligand>
    <ligandPart>
        <name>Fe</name>
        <dbReference type="ChEBI" id="CHEBI:18248"/>
    </ligandPart>
</feature>
<dbReference type="OMA" id="HYWVSTI"/>
<dbReference type="FunFam" id="1.10.630.10:FF:000047">
    <property type="entry name" value="Cytochrome P450 monooxygenase"/>
    <property type="match status" value="1"/>
</dbReference>
<dbReference type="GO" id="GO:0004497">
    <property type="term" value="F:monooxygenase activity"/>
    <property type="evidence" value="ECO:0007669"/>
    <property type="project" value="UniProtKB-KW"/>
</dbReference>
<comment type="similarity">
    <text evidence="2 9">Belongs to the cytochrome P450 family.</text>
</comment>
<dbReference type="Pfam" id="PF00067">
    <property type="entry name" value="p450"/>
    <property type="match status" value="1"/>
</dbReference>
<keyword evidence="6 8" id="KW-0408">Iron</keyword>
<evidence type="ECO:0000256" key="10">
    <source>
        <dbReference type="SAM" id="Phobius"/>
    </source>
</evidence>
<dbReference type="GO" id="GO:0045122">
    <property type="term" value="P:aflatoxin biosynthetic process"/>
    <property type="evidence" value="ECO:0007669"/>
    <property type="project" value="UniProtKB-ARBA"/>
</dbReference>
<evidence type="ECO:0008006" key="13">
    <source>
        <dbReference type="Google" id="ProtNLM"/>
    </source>
</evidence>
<dbReference type="GO" id="GO:0005506">
    <property type="term" value="F:iron ion binding"/>
    <property type="evidence" value="ECO:0007669"/>
    <property type="project" value="InterPro"/>
</dbReference>
<keyword evidence="5 9" id="KW-0560">Oxidoreductase</keyword>
<dbReference type="EMBL" id="KV878204">
    <property type="protein sequence ID" value="OJI82795.1"/>
    <property type="molecule type" value="Genomic_DNA"/>
</dbReference>
<evidence type="ECO:0000256" key="4">
    <source>
        <dbReference type="ARBA" id="ARBA00022723"/>
    </source>
</evidence>
<evidence type="ECO:0000256" key="9">
    <source>
        <dbReference type="RuleBase" id="RU000461"/>
    </source>
</evidence>
<dbReference type="InterPro" id="IPR050121">
    <property type="entry name" value="Cytochrome_P450_monoxygenase"/>
</dbReference>
<dbReference type="Proteomes" id="UP000184304">
    <property type="component" value="Unassembled WGS sequence"/>
</dbReference>
<evidence type="ECO:0000256" key="2">
    <source>
        <dbReference type="ARBA" id="ARBA00010617"/>
    </source>
</evidence>
<evidence type="ECO:0000256" key="5">
    <source>
        <dbReference type="ARBA" id="ARBA00023002"/>
    </source>
</evidence>
<keyword evidence="12" id="KW-1185">Reference proteome</keyword>
<keyword evidence="10" id="KW-0472">Membrane</keyword>
<dbReference type="InterPro" id="IPR002401">
    <property type="entry name" value="Cyt_P450_E_grp-I"/>
</dbReference>
<name>A0A1L9N0Y8_ASPTC</name>
<dbReference type="GO" id="GO:0020037">
    <property type="term" value="F:heme binding"/>
    <property type="evidence" value="ECO:0007669"/>
    <property type="project" value="InterPro"/>
</dbReference>
<dbReference type="OrthoDB" id="1470350at2759"/>
<dbReference type="PRINTS" id="PR00385">
    <property type="entry name" value="P450"/>
</dbReference>
<dbReference type="InterPro" id="IPR001128">
    <property type="entry name" value="Cyt_P450"/>
</dbReference>
<keyword evidence="7 9" id="KW-0503">Monooxygenase</keyword>
<evidence type="ECO:0000256" key="8">
    <source>
        <dbReference type="PIRSR" id="PIRSR602401-1"/>
    </source>
</evidence>
<keyword evidence="4 8" id="KW-0479">Metal-binding</keyword>
<evidence type="ECO:0000256" key="3">
    <source>
        <dbReference type="ARBA" id="ARBA00022617"/>
    </source>
</evidence>
<dbReference type="PANTHER" id="PTHR24305">
    <property type="entry name" value="CYTOCHROME P450"/>
    <property type="match status" value="1"/>
</dbReference>